<dbReference type="InterPro" id="IPR001086">
    <property type="entry name" value="Preph_deHydtase"/>
</dbReference>
<dbReference type="SUPFAM" id="SSF55021">
    <property type="entry name" value="ACT-like"/>
    <property type="match status" value="1"/>
</dbReference>
<dbReference type="PROSITE" id="PS00858">
    <property type="entry name" value="PREPHENATE_DEHYDR_2"/>
    <property type="match status" value="1"/>
</dbReference>
<sequence>MTKVAYLGPKGTFTEIAARAVFPQSSHIPYQTIPTCMDAVFEGEADLAVVPIENAIEGSVNLTLDYLIHKKRLPIIGSITVPVAQHLLRSKWQKENGKTEPKKVISHPHAIAQCHDYLQLRYPQIEFEYMNSTATAAKWISEHPEENVLGIANDLAAAEYNLDIVEQNIHDFDNNRTRFLVLAKENHVYQVQGPFKLGDKTTLMVTLPSDFSGALHQVLSAFAWRRLNLSKIESRPTKTGLGNYFFIIDVDQLVDDVLIPGVVAELETLGCGVEILGSYESFSLTEVKEGISHEVT</sequence>
<name>A0A094WJY2_ALKAL</name>
<organism evidence="13 15">
    <name type="scientific">Alkalihalobacillus alcalophilus ATCC 27647 = CGMCC 1.3604</name>
    <dbReference type="NCBI Taxonomy" id="1218173"/>
    <lineage>
        <taxon>Bacteria</taxon>
        <taxon>Bacillati</taxon>
        <taxon>Bacillota</taxon>
        <taxon>Bacilli</taxon>
        <taxon>Bacillales</taxon>
        <taxon>Bacillaceae</taxon>
        <taxon>Alkalihalobacillus</taxon>
    </lineage>
</organism>
<feature type="domain" description="Prephenate dehydratase" evidence="11">
    <location>
        <begin position="3"/>
        <end position="184"/>
    </location>
</feature>
<dbReference type="NCBIfam" id="NF008865">
    <property type="entry name" value="PRK11898.1"/>
    <property type="match status" value="1"/>
</dbReference>
<feature type="site" description="Essential for prephenate dehydratase activity" evidence="9">
    <location>
        <position position="177"/>
    </location>
</feature>
<comment type="pathway">
    <text evidence="1 10">Amino-acid biosynthesis; L-phenylalanine biosynthesis; phenylpyruvate from prephenate: step 1/1.</text>
</comment>
<dbReference type="Gene3D" id="3.40.190.10">
    <property type="entry name" value="Periplasmic binding protein-like II"/>
    <property type="match status" value="2"/>
</dbReference>
<evidence type="ECO:0000256" key="2">
    <source>
        <dbReference type="ARBA" id="ARBA00013147"/>
    </source>
</evidence>
<keyword evidence="15" id="KW-1185">Reference proteome</keyword>
<dbReference type="PROSITE" id="PS00857">
    <property type="entry name" value="PREPHENATE_DEHYDR_1"/>
    <property type="match status" value="1"/>
</dbReference>
<dbReference type="CDD" id="cd13633">
    <property type="entry name" value="PBP2_Sa-PDT_like"/>
    <property type="match status" value="1"/>
</dbReference>
<evidence type="ECO:0000313" key="15">
    <source>
        <dbReference type="Proteomes" id="UP000002754"/>
    </source>
</evidence>
<comment type="catalytic activity">
    <reaction evidence="8 10">
        <text>prephenate + H(+) = 3-phenylpyruvate + CO2 + H2O</text>
        <dbReference type="Rhea" id="RHEA:21648"/>
        <dbReference type="ChEBI" id="CHEBI:15377"/>
        <dbReference type="ChEBI" id="CHEBI:15378"/>
        <dbReference type="ChEBI" id="CHEBI:16526"/>
        <dbReference type="ChEBI" id="CHEBI:18005"/>
        <dbReference type="ChEBI" id="CHEBI:29934"/>
        <dbReference type="EC" id="4.2.1.51"/>
    </reaction>
</comment>
<keyword evidence="7 10" id="KW-0456">Lyase</keyword>
<comment type="caution">
    <text evidence="13">The sequence shown here is derived from an EMBL/GenBank/DDBJ whole genome shotgun (WGS) entry which is preliminary data.</text>
</comment>
<evidence type="ECO:0000256" key="5">
    <source>
        <dbReference type="ARBA" id="ARBA00023141"/>
    </source>
</evidence>
<dbReference type="GO" id="GO:0004664">
    <property type="term" value="F:prephenate dehydratase activity"/>
    <property type="evidence" value="ECO:0007669"/>
    <property type="project" value="UniProtKB-UniRule"/>
</dbReference>
<protein>
    <recommendedName>
        <fullName evidence="3 10">Prephenate dehydratase</fullName>
        <shortName evidence="10">PDT</shortName>
        <ecNumber evidence="2 10">4.2.1.51</ecNumber>
    </recommendedName>
</protein>
<dbReference type="AlphaFoldDB" id="A0A094WJY2"/>
<dbReference type="InterPro" id="IPR002912">
    <property type="entry name" value="ACT_dom"/>
</dbReference>
<keyword evidence="6 10" id="KW-0584">Phenylalanine biosynthesis</keyword>
<gene>
    <name evidence="10" type="primary">pheA</name>
    <name evidence="14" type="ORF">AJ85_07325</name>
    <name evidence="13" type="ORF">BALCAV_0206720</name>
</gene>
<dbReference type="eggNOG" id="COG0077">
    <property type="taxonomic scope" value="Bacteria"/>
</dbReference>
<dbReference type="STRING" id="1218173.BALCAV_0206720"/>
<keyword evidence="4 10" id="KW-0028">Amino-acid biosynthesis</keyword>
<dbReference type="PIRSF" id="PIRSF001500">
    <property type="entry name" value="Chor_mut_pdt_Ppr"/>
    <property type="match status" value="1"/>
</dbReference>
<evidence type="ECO:0000256" key="10">
    <source>
        <dbReference type="RuleBase" id="RU361254"/>
    </source>
</evidence>
<dbReference type="Proteomes" id="UP000002754">
    <property type="component" value="Unassembled WGS sequence"/>
</dbReference>
<dbReference type="InterPro" id="IPR008242">
    <property type="entry name" value="Chor_mutase/pphenate_deHydtase"/>
</dbReference>
<evidence type="ECO:0000313" key="13">
    <source>
        <dbReference type="EMBL" id="KGA98084.1"/>
    </source>
</evidence>
<dbReference type="EC" id="4.2.1.51" evidence="2 10"/>
<dbReference type="FunFam" id="3.40.190.10:FF:000064">
    <property type="entry name" value="Prephenate dehydratase"/>
    <property type="match status" value="1"/>
</dbReference>
<dbReference type="PROSITE" id="PS51671">
    <property type="entry name" value="ACT"/>
    <property type="match status" value="1"/>
</dbReference>
<evidence type="ECO:0000259" key="12">
    <source>
        <dbReference type="PROSITE" id="PS51671"/>
    </source>
</evidence>
<dbReference type="PROSITE" id="PS51171">
    <property type="entry name" value="PREPHENATE_DEHYDR_3"/>
    <property type="match status" value="1"/>
</dbReference>
<dbReference type="UniPathway" id="UPA00121">
    <property type="reaction ID" value="UER00345"/>
</dbReference>
<dbReference type="RefSeq" id="WP_003320571.1">
    <property type="nucleotide sequence ID" value="NZ_ALPT02000016.1"/>
</dbReference>
<evidence type="ECO:0000259" key="11">
    <source>
        <dbReference type="PROSITE" id="PS51171"/>
    </source>
</evidence>
<dbReference type="Pfam" id="PF00800">
    <property type="entry name" value="PDT"/>
    <property type="match status" value="1"/>
</dbReference>
<evidence type="ECO:0000256" key="6">
    <source>
        <dbReference type="ARBA" id="ARBA00023222"/>
    </source>
</evidence>
<accession>A0A094WJY2</accession>
<dbReference type="Gene3D" id="3.30.70.260">
    <property type="match status" value="1"/>
</dbReference>
<evidence type="ECO:0000256" key="8">
    <source>
        <dbReference type="ARBA" id="ARBA00047848"/>
    </source>
</evidence>
<reference evidence="13 15" key="1">
    <citation type="journal article" date="2014" name="Genome Announc.">
        <title>Draft Genome Sequence of Bacillus alcalophilus AV1934, a Classic Alkaliphile Isolated from Human Feces in 1934.</title>
        <authorList>
            <person name="Attie O."/>
            <person name="Jayaprakash A."/>
            <person name="Shah H."/>
            <person name="Paulsen I.T."/>
            <person name="Morino M."/>
            <person name="Takahashi Y."/>
            <person name="Narumi I."/>
            <person name="Sachidanandam R."/>
            <person name="Satoh K."/>
            <person name="Ito M."/>
            <person name="Krulwich T.A."/>
        </authorList>
    </citation>
    <scope>NUCLEOTIDE SEQUENCE [LARGE SCALE GENOMIC DNA]</scope>
    <source>
        <strain evidence="13 15">AV1934</strain>
    </source>
</reference>
<dbReference type="SUPFAM" id="SSF53850">
    <property type="entry name" value="Periplasmic binding protein-like II"/>
    <property type="match status" value="1"/>
</dbReference>
<dbReference type="GO" id="GO:0005737">
    <property type="term" value="C:cytoplasm"/>
    <property type="evidence" value="ECO:0007669"/>
    <property type="project" value="TreeGrafter"/>
</dbReference>
<evidence type="ECO:0000256" key="4">
    <source>
        <dbReference type="ARBA" id="ARBA00022605"/>
    </source>
</evidence>
<evidence type="ECO:0000313" key="16">
    <source>
        <dbReference type="Proteomes" id="UP000297014"/>
    </source>
</evidence>
<dbReference type="EMBL" id="JALP01000397">
    <property type="protein sequence ID" value="THG88350.1"/>
    <property type="molecule type" value="Genomic_DNA"/>
</dbReference>
<dbReference type="Proteomes" id="UP000297014">
    <property type="component" value="Unassembled WGS sequence"/>
</dbReference>
<dbReference type="CDD" id="cd04905">
    <property type="entry name" value="ACT_CM-PDT"/>
    <property type="match status" value="1"/>
</dbReference>
<dbReference type="GO" id="GO:0009094">
    <property type="term" value="P:L-phenylalanine biosynthetic process"/>
    <property type="evidence" value="ECO:0007669"/>
    <property type="project" value="UniProtKB-UniPathway"/>
</dbReference>
<dbReference type="EMBL" id="ALPT02000016">
    <property type="protein sequence ID" value="KGA98084.1"/>
    <property type="molecule type" value="Genomic_DNA"/>
</dbReference>
<dbReference type="OrthoDB" id="9802281at2"/>
<dbReference type="PANTHER" id="PTHR21022">
    <property type="entry name" value="PREPHENATE DEHYDRATASE P PROTEIN"/>
    <property type="match status" value="1"/>
</dbReference>
<evidence type="ECO:0000313" key="14">
    <source>
        <dbReference type="EMBL" id="THG88350.1"/>
    </source>
</evidence>
<keyword evidence="5 10" id="KW-0057">Aromatic amino acid biosynthesis</keyword>
<evidence type="ECO:0000256" key="1">
    <source>
        <dbReference type="ARBA" id="ARBA00004741"/>
    </source>
</evidence>
<dbReference type="InterPro" id="IPR018528">
    <property type="entry name" value="Preph_deHydtase_CS"/>
</dbReference>
<evidence type="ECO:0000256" key="9">
    <source>
        <dbReference type="PIRSR" id="PIRSR001500-2"/>
    </source>
</evidence>
<evidence type="ECO:0000256" key="3">
    <source>
        <dbReference type="ARBA" id="ARBA00021872"/>
    </source>
</evidence>
<feature type="domain" description="ACT" evidence="12">
    <location>
        <begin position="203"/>
        <end position="278"/>
    </location>
</feature>
<dbReference type="InterPro" id="IPR045865">
    <property type="entry name" value="ACT-like_dom_sf"/>
</dbReference>
<dbReference type="PANTHER" id="PTHR21022:SF19">
    <property type="entry name" value="PREPHENATE DEHYDRATASE-RELATED"/>
    <property type="match status" value="1"/>
</dbReference>
<evidence type="ECO:0000256" key="7">
    <source>
        <dbReference type="ARBA" id="ARBA00023239"/>
    </source>
</evidence>
<dbReference type="Pfam" id="PF01842">
    <property type="entry name" value="ACT"/>
    <property type="match status" value="1"/>
</dbReference>
<proteinExistence type="predicted"/>
<reference evidence="14 16" key="2">
    <citation type="submission" date="2014-01" db="EMBL/GenBank/DDBJ databases">
        <title>Draft genome sequencing of Bacillus alcalophilus CGMCC 1.3604.</title>
        <authorList>
            <person name="Yang J."/>
            <person name="Diao L."/>
            <person name="Yang S."/>
        </authorList>
    </citation>
    <scope>NUCLEOTIDE SEQUENCE [LARGE SCALE GENOMIC DNA]</scope>
    <source>
        <strain evidence="14 16">CGMCC 1.3604</strain>
    </source>
</reference>